<sequence>MASWEKYLRNIYYNPANPASFAGPDKLYRFVRTDGKFVLSKYKIRKWLQRQEPYSLQRPLKRSFQRNRVIVIGIDDQWDVDLMDMSKFSKFNSGYNFILVVIDIFSKYVWLRPLKNKKGESVANALKHVLSEGRSPNRIRTDKGQEFRSRLVESLLKQKNIQHLFAQNTEIKANYVERVIKTIKSKIMRFITSKQSYDYVDNLQNFANSYNKTFHRTIGMAPDKVNISKETNLWWKMYWPKRLQPKTEKARKPFRFKIGDKVRITYIRNPFTREYDEKWSGEIFKISQRILRGGLPVYRLIDFQDEEISGTFYQSEVQKVDVREDDMWKVEKILKTKGRGPNKQYYVKWLHWPKKFNSWIKARDLSDICES</sequence>
<dbReference type="InterPro" id="IPR012337">
    <property type="entry name" value="RNaseH-like_sf"/>
</dbReference>
<protein>
    <recommendedName>
        <fullName evidence="5">Integrase catalytic domain-containing protein</fullName>
    </recommendedName>
</protein>
<proteinExistence type="predicted"/>
<dbReference type="PANTHER" id="PTHR46585">
    <property type="entry name" value="INTEGRASE CORE DOMAIN CONTAINING PROTEIN"/>
    <property type="match status" value="1"/>
</dbReference>
<dbReference type="CDD" id="cd00024">
    <property type="entry name" value="CD_CSD"/>
    <property type="match status" value="1"/>
</dbReference>
<comment type="caution">
    <text evidence="3">The sequence shown here is derived from an EMBL/GenBank/DDBJ whole genome shotgun (WGS) entry which is preliminary data.</text>
</comment>
<dbReference type="PROSITE" id="PS50994">
    <property type="entry name" value="INTEGRASE"/>
    <property type="match status" value="1"/>
</dbReference>
<dbReference type="AlphaFoldDB" id="A0A8S3TAK7"/>
<dbReference type="InterPro" id="IPR036397">
    <property type="entry name" value="RNaseH_sf"/>
</dbReference>
<name>A0A8S3TAK7_MYTED</name>
<dbReference type="GO" id="GO:0003676">
    <property type="term" value="F:nucleic acid binding"/>
    <property type="evidence" value="ECO:0007669"/>
    <property type="project" value="InterPro"/>
</dbReference>
<gene>
    <name evidence="3" type="ORF">MEDL_43336</name>
</gene>
<dbReference type="GO" id="GO:0015074">
    <property type="term" value="P:DNA integration"/>
    <property type="evidence" value="ECO:0007669"/>
    <property type="project" value="InterPro"/>
</dbReference>
<evidence type="ECO:0000313" key="3">
    <source>
        <dbReference type="EMBL" id="CAG2230515.1"/>
    </source>
</evidence>
<dbReference type="OrthoDB" id="6043271at2759"/>
<evidence type="ECO:0000313" key="4">
    <source>
        <dbReference type="Proteomes" id="UP000683360"/>
    </source>
</evidence>
<dbReference type="SUPFAM" id="SSF53098">
    <property type="entry name" value="Ribonuclease H-like"/>
    <property type="match status" value="1"/>
</dbReference>
<evidence type="ECO:0008006" key="5">
    <source>
        <dbReference type="Google" id="ProtNLM"/>
    </source>
</evidence>
<dbReference type="EMBL" id="CAJPWZ010002070">
    <property type="protein sequence ID" value="CAG2230515.1"/>
    <property type="molecule type" value="Genomic_DNA"/>
</dbReference>
<keyword evidence="4" id="KW-1185">Reference proteome</keyword>
<dbReference type="Pfam" id="PF00385">
    <property type="entry name" value="Chromo"/>
    <property type="match status" value="1"/>
</dbReference>
<dbReference type="Gene3D" id="3.30.420.10">
    <property type="entry name" value="Ribonuclease H-like superfamily/Ribonuclease H"/>
    <property type="match status" value="1"/>
</dbReference>
<evidence type="ECO:0000259" key="1">
    <source>
        <dbReference type="PROSITE" id="PS50013"/>
    </source>
</evidence>
<dbReference type="PROSITE" id="PS50013">
    <property type="entry name" value="CHROMO_2"/>
    <property type="match status" value="1"/>
</dbReference>
<dbReference type="InterPro" id="IPR016197">
    <property type="entry name" value="Chromo-like_dom_sf"/>
</dbReference>
<dbReference type="InterPro" id="IPR023780">
    <property type="entry name" value="Chromo_domain"/>
</dbReference>
<dbReference type="Pfam" id="PF00665">
    <property type="entry name" value="rve"/>
    <property type="match status" value="1"/>
</dbReference>
<reference evidence="3" key="1">
    <citation type="submission" date="2021-03" db="EMBL/GenBank/DDBJ databases">
        <authorList>
            <person name="Bekaert M."/>
        </authorList>
    </citation>
    <scope>NUCLEOTIDE SEQUENCE</scope>
</reference>
<evidence type="ECO:0000259" key="2">
    <source>
        <dbReference type="PROSITE" id="PS50994"/>
    </source>
</evidence>
<accession>A0A8S3TAK7</accession>
<feature type="domain" description="Chromo" evidence="1">
    <location>
        <begin position="328"/>
        <end position="371"/>
    </location>
</feature>
<organism evidence="3 4">
    <name type="scientific">Mytilus edulis</name>
    <name type="common">Blue mussel</name>
    <dbReference type="NCBI Taxonomy" id="6550"/>
    <lineage>
        <taxon>Eukaryota</taxon>
        <taxon>Metazoa</taxon>
        <taxon>Spiralia</taxon>
        <taxon>Lophotrochozoa</taxon>
        <taxon>Mollusca</taxon>
        <taxon>Bivalvia</taxon>
        <taxon>Autobranchia</taxon>
        <taxon>Pteriomorphia</taxon>
        <taxon>Mytilida</taxon>
        <taxon>Mytiloidea</taxon>
        <taxon>Mytilidae</taxon>
        <taxon>Mytilinae</taxon>
        <taxon>Mytilus</taxon>
    </lineage>
</organism>
<dbReference type="InterPro" id="IPR000953">
    <property type="entry name" value="Chromo/chromo_shadow_dom"/>
</dbReference>
<feature type="domain" description="Integrase catalytic" evidence="2">
    <location>
        <begin position="55"/>
        <end position="230"/>
    </location>
</feature>
<dbReference type="SUPFAM" id="SSF54160">
    <property type="entry name" value="Chromo domain-like"/>
    <property type="match status" value="1"/>
</dbReference>
<dbReference type="InterPro" id="IPR001584">
    <property type="entry name" value="Integrase_cat-core"/>
</dbReference>
<dbReference type="PANTHER" id="PTHR46585:SF1">
    <property type="entry name" value="CHROMO DOMAIN-CONTAINING PROTEIN"/>
    <property type="match status" value="1"/>
</dbReference>
<dbReference type="Proteomes" id="UP000683360">
    <property type="component" value="Unassembled WGS sequence"/>
</dbReference>
<dbReference type="Gene3D" id="2.40.50.40">
    <property type="match status" value="1"/>
</dbReference>